<proteinExistence type="predicted"/>
<feature type="region of interest" description="Disordered" evidence="1">
    <location>
        <begin position="35"/>
        <end position="58"/>
    </location>
</feature>
<comment type="caution">
    <text evidence="2">The sequence shown here is derived from an EMBL/GenBank/DDBJ whole genome shotgun (WGS) entry which is preliminary data.</text>
</comment>
<evidence type="ECO:0000313" key="2">
    <source>
        <dbReference type="EMBL" id="KAF3945985.1"/>
    </source>
</evidence>
<accession>A0A8J4V942</accession>
<dbReference type="OrthoDB" id="6160824at2759"/>
<name>A0A8J4V942_9ROSI</name>
<gene>
    <name evidence="2" type="ORF">CMV_027696</name>
</gene>
<evidence type="ECO:0000313" key="3">
    <source>
        <dbReference type="Proteomes" id="UP000737018"/>
    </source>
</evidence>
<organism evidence="2 3">
    <name type="scientific">Castanea mollissima</name>
    <name type="common">Chinese chestnut</name>
    <dbReference type="NCBI Taxonomy" id="60419"/>
    <lineage>
        <taxon>Eukaryota</taxon>
        <taxon>Viridiplantae</taxon>
        <taxon>Streptophyta</taxon>
        <taxon>Embryophyta</taxon>
        <taxon>Tracheophyta</taxon>
        <taxon>Spermatophyta</taxon>
        <taxon>Magnoliopsida</taxon>
        <taxon>eudicotyledons</taxon>
        <taxon>Gunneridae</taxon>
        <taxon>Pentapetalae</taxon>
        <taxon>rosids</taxon>
        <taxon>fabids</taxon>
        <taxon>Fagales</taxon>
        <taxon>Fagaceae</taxon>
        <taxon>Castanea</taxon>
    </lineage>
</organism>
<dbReference type="AlphaFoldDB" id="A0A8J4V942"/>
<sequence length="111" mass="12592">MKVANLDGFRLEPYRPEPEFIEEIVEVIWKRLKGESSTVQSRRQIDNPGAGAGADEDSSIIISQDDAPSVQNAIAEWSRPFLFYFFLSVSHLFIRNFGRHKTVEAGPLKLL</sequence>
<dbReference type="EMBL" id="JRKL02010447">
    <property type="protein sequence ID" value="KAF3945985.1"/>
    <property type="molecule type" value="Genomic_DNA"/>
</dbReference>
<evidence type="ECO:0000256" key="1">
    <source>
        <dbReference type="SAM" id="MobiDB-lite"/>
    </source>
</evidence>
<keyword evidence="3" id="KW-1185">Reference proteome</keyword>
<protein>
    <submittedName>
        <fullName evidence="2">Uncharacterized protein</fullName>
    </submittedName>
</protein>
<reference evidence="2" key="1">
    <citation type="submission" date="2020-03" db="EMBL/GenBank/DDBJ databases">
        <title>Castanea mollissima Vanexum genome sequencing.</title>
        <authorList>
            <person name="Staton M."/>
        </authorList>
    </citation>
    <scope>NUCLEOTIDE SEQUENCE</scope>
    <source>
        <tissue evidence="2">Leaf</tissue>
    </source>
</reference>
<dbReference type="Proteomes" id="UP000737018">
    <property type="component" value="Unassembled WGS sequence"/>
</dbReference>